<comment type="pathway">
    <text evidence="1 6">Cell wall biogenesis; peptidoglycan biosynthesis.</text>
</comment>
<comment type="caution">
    <text evidence="10">The sequence shown here is derived from an EMBL/GenBank/DDBJ whole genome shotgun (WGS) entry which is preliminary data.</text>
</comment>
<feature type="domain" description="L,D-TPase catalytic" evidence="9">
    <location>
        <begin position="100"/>
        <end position="223"/>
    </location>
</feature>
<evidence type="ECO:0000256" key="3">
    <source>
        <dbReference type="ARBA" id="ARBA00022960"/>
    </source>
</evidence>
<keyword evidence="2" id="KW-0808">Transferase</keyword>
<dbReference type="PANTHER" id="PTHR30582:SF2">
    <property type="entry name" value="L,D-TRANSPEPTIDASE YCIB-RELATED"/>
    <property type="match status" value="1"/>
</dbReference>
<evidence type="ECO:0000313" key="11">
    <source>
        <dbReference type="Proteomes" id="UP001501495"/>
    </source>
</evidence>
<keyword evidence="11" id="KW-1185">Reference proteome</keyword>
<dbReference type="Gene3D" id="2.40.440.10">
    <property type="entry name" value="L,D-transpeptidase catalytic domain-like"/>
    <property type="match status" value="1"/>
</dbReference>
<protein>
    <recommendedName>
        <fullName evidence="9">L,D-TPase catalytic domain-containing protein</fullName>
    </recommendedName>
</protein>
<keyword evidence="8" id="KW-1133">Transmembrane helix</keyword>
<evidence type="ECO:0000256" key="6">
    <source>
        <dbReference type="PROSITE-ProRule" id="PRU01373"/>
    </source>
</evidence>
<dbReference type="PROSITE" id="PS52029">
    <property type="entry name" value="LD_TPASE"/>
    <property type="match status" value="1"/>
</dbReference>
<evidence type="ECO:0000256" key="1">
    <source>
        <dbReference type="ARBA" id="ARBA00004752"/>
    </source>
</evidence>
<feature type="active site" description="Nucleophile" evidence="6">
    <location>
        <position position="199"/>
    </location>
</feature>
<accession>A0ABP7XEC0</accession>
<evidence type="ECO:0000256" key="5">
    <source>
        <dbReference type="ARBA" id="ARBA00023316"/>
    </source>
</evidence>
<evidence type="ECO:0000259" key="9">
    <source>
        <dbReference type="PROSITE" id="PS52029"/>
    </source>
</evidence>
<sequence>MARHRAQVRPRYGRIALVGGSLLITLVAVLGGVGVLPVDGPDTLPASASVAPATPSAPASSSTSRTTAPATSPTSSAGEAADAAPSVADTTLPAASGTGRRVVFDRSRQRVWLVRADGTVASTYLVSGSVSDNLDAGRYAVFSRSQDAVGIDDSGTMRWFVRFTRGPSGAAIGFHTIPIDEGRRVQTIAELGTPQSHGCIRQRDTDAKRLWDFAPLGTRVVVL</sequence>
<keyword evidence="4 6" id="KW-0573">Peptidoglycan synthesis</keyword>
<feature type="compositionally biased region" description="Low complexity" evidence="7">
    <location>
        <begin position="47"/>
        <end position="77"/>
    </location>
</feature>
<dbReference type="PANTHER" id="PTHR30582">
    <property type="entry name" value="L,D-TRANSPEPTIDASE"/>
    <property type="match status" value="1"/>
</dbReference>
<keyword evidence="3 6" id="KW-0133">Cell shape</keyword>
<dbReference type="InterPro" id="IPR050979">
    <property type="entry name" value="LD-transpeptidase"/>
</dbReference>
<name>A0ABP7XEC0_9ACTN</name>
<dbReference type="RefSeq" id="WP_344732215.1">
    <property type="nucleotide sequence ID" value="NZ_BAAAZH010000008.1"/>
</dbReference>
<dbReference type="SUPFAM" id="SSF141523">
    <property type="entry name" value="L,D-transpeptidase catalytic domain-like"/>
    <property type="match status" value="1"/>
</dbReference>
<dbReference type="Pfam" id="PF03734">
    <property type="entry name" value="YkuD"/>
    <property type="match status" value="1"/>
</dbReference>
<feature type="active site" description="Proton donor/acceptor" evidence="6">
    <location>
        <position position="175"/>
    </location>
</feature>
<keyword evidence="8" id="KW-0472">Membrane</keyword>
<reference evidence="11" key="1">
    <citation type="journal article" date="2019" name="Int. J. Syst. Evol. Microbiol.">
        <title>The Global Catalogue of Microorganisms (GCM) 10K type strain sequencing project: providing services to taxonomists for standard genome sequencing and annotation.</title>
        <authorList>
            <consortium name="The Broad Institute Genomics Platform"/>
            <consortium name="The Broad Institute Genome Sequencing Center for Infectious Disease"/>
            <person name="Wu L."/>
            <person name="Ma J."/>
        </authorList>
    </citation>
    <scope>NUCLEOTIDE SEQUENCE [LARGE SCALE GENOMIC DNA]</scope>
    <source>
        <strain evidence="11">JCM 16703</strain>
    </source>
</reference>
<dbReference type="EMBL" id="BAAAZH010000008">
    <property type="protein sequence ID" value="GAA4113452.1"/>
    <property type="molecule type" value="Genomic_DNA"/>
</dbReference>
<evidence type="ECO:0000256" key="8">
    <source>
        <dbReference type="SAM" id="Phobius"/>
    </source>
</evidence>
<evidence type="ECO:0000256" key="4">
    <source>
        <dbReference type="ARBA" id="ARBA00022984"/>
    </source>
</evidence>
<evidence type="ECO:0000256" key="7">
    <source>
        <dbReference type="SAM" id="MobiDB-lite"/>
    </source>
</evidence>
<dbReference type="InterPro" id="IPR038063">
    <property type="entry name" value="Transpep_catalytic_dom"/>
</dbReference>
<evidence type="ECO:0000313" key="10">
    <source>
        <dbReference type="EMBL" id="GAA4113452.1"/>
    </source>
</evidence>
<gene>
    <name evidence="10" type="ORF">GCM10022215_10690</name>
</gene>
<evidence type="ECO:0000256" key="2">
    <source>
        <dbReference type="ARBA" id="ARBA00022679"/>
    </source>
</evidence>
<dbReference type="InterPro" id="IPR005490">
    <property type="entry name" value="LD_TPept_cat_dom"/>
</dbReference>
<dbReference type="Proteomes" id="UP001501495">
    <property type="component" value="Unassembled WGS sequence"/>
</dbReference>
<feature type="transmembrane region" description="Helical" evidence="8">
    <location>
        <begin position="12"/>
        <end position="36"/>
    </location>
</feature>
<dbReference type="CDD" id="cd16913">
    <property type="entry name" value="YkuD_like"/>
    <property type="match status" value="1"/>
</dbReference>
<keyword evidence="5 6" id="KW-0961">Cell wall biogenesis/degradation</keyword>
<proteinExistence type="predicted"/>
<organism evidence="10 11">
    <name type="scientific">Nocardioides fonticola</name>
    <dbReference type="NCBI Taxonomy" id="450363"/>
    <lineage>
        <taxon>Bacteria</taxon>
        <taxon>Bacillati</taxon>
        <taxon>Actinomycetota</taxon>
        <taxon>Actinomycetes</taxon>
        <taxon>Propionibacteriales</taxon>
        <taxon>Nocardioidaceae</taxon>
        <taxon>Nocardioides</taxon>
    </lineage>
</organism>
<feature type="region of interest" description="Disordered" evidence="7">
    <location>
        <begin position="47"/>
        <end position="93"/>
    </location>
</feature>
<keyword evidence="8" id="KW-0812">Transmembrane</keyword>